<feature type="transmembrane region" description="Helical" evidence="5">
    <location>
        <begin position="142"/>
        <end position="160"/>
    </location>
</feature>
<evidence type="ECO:0000256" key="2">
    <source>
        <dbReference type="ARBA" id="ARBA00022692"/>
    </source>
</evidence>
<feature type="transmembrane region" description="Helical" evidence="5">
    <location>
        <begin position="166"/>
        <end position="187"/>
    </location>
</feature>
<feature type="transmembrane region" description="Helical" evidence="5">
    <location>
        <begin position="27"/>
        <end position="44"/>
    </location>
</feature>
<keyword evidence="5" id="KW-1003">Cell membrane</keyword>
<evidence type="ECO:0000256" key="3">
    <source>
        <dbReference type="ARBA" id="ARBA00022989"/>
    </source>
</evidence>
<dbReference type="PANTHER" id="PTHR30371">
    <property type="entry name" value="SEC-INDEPENDENT PROTEIN TRANSLOCASE PROTEIN TATC"/>
    <property type="match status" value="1"/>
</dbReference>
<feature type="transmembrane region" description="Helical" evidence="5">
    <location>
        <begin position="115"/>
        <end position="135"/>
    </location>
</feature>
<feature type="transmembrane region" description="Helical" evidence="5">
    <location>
        <begin position="222"/>
        <end position="241"/>
    </location>
</feature>
<name>A0ABQ2D1P3_9DEIO</name>
<gene>
    <name evidence="5 6" type="primary">tatC</name>
    <name evidence="6" type="ORF">GCM10008938_30100</name>
</gene>
<keyword evidence="4 5" id="KW-0472">Membrane</keyword>
<dbReference type="Pfam" id="PF00902">
    <property type="entry name" value="TatC"/>
    <property type="match status" value="1"/>
</dbReference>
<feature type="transmembrane region" description="Helical" evidence="5">
    <location>
        <begin position="199"/>
        <end position="216"/>
    </location>
</feature>
<organism evidence="6 7">
    <name type="scientific">Deinococcus roseus</name>
    <dbReference type="NCBI Taxonomy" id="392414"/>
    <lineage>
        <taxon>Bacteria</taxon>
        <taxon>Thermotogati</taxon>
        <taxon>Deinococcota</taxon>
        <taxon>Deinococci</taxon>
        <taxon>Deinococcales</taxon>
        <taxon>Deinococcaceae</taxon>
        <taxon>Deinococcus</taxon>
    </lineage>
</organism>
<dbReference type="Proteomes" id="UP000632222">
    <property type="component" value="Unassembled WGS sequence"/>
</dbReference>
<comment type="subunit">
    <text evidence="5">Forms a complex with TatA.</text>
</comment>
<reference evidence="7" key="1">
    <citation type="journal article" date="2019" name="Int. J. Syst. Evol. Microbiol.">
        <title>The Global Catalogue of Microorganisms (GCM) 10K type strain sequencing project: providing services to taxonomists for standard genome sequencing and annotation.</title>
        <authorList>
            <consortium name="The Broad Institute Genomics Platform"/>
            <consortium name="The Broad Institute Genome Sequencing Center for Infectious Disease"/>
            <person name="Wu L."/>
            <person name="Ma J."/>
        </authorList>
    </citation>
    <scope>NUCLEOTIDE SEQUENCE [LARGE SCALE GENOMIC DNA]</scope>
    <source>
        <strain evidence="7">JCM 14370</strain>
    </source>
</reference>
<keyword evidence="2 5" id="KW-0812">Transmembrane</keyword>
<feature type="transmembrane region" description="Helical" evidence="5">
    <location>
        <begin position="83"/>
        <end position="103"/>
    </location>
</feature>
<dbReference type="EMBL" id="BMOD01000011">
    <property type="protein sequence ID" value="GGJ42033.1"/>
    <property type="molecule type" value="Genomic_DNA"/>
</dbReference>
<dbReference type="PRINTS" id="PR01840">
    <property type="entry name" value="TATCFAMILY"/>
</dbReference>
<evidence type="ECO:0000256" key="1">
    <source>
        <dbReference type="ARBA" id="ARBA00004141"/>
    </source>
</evidence>
<evidence type="ECO:0000313" key="6">
    <source>
        <dbReference type="EMBL" id="GGJ42033.1"/>
    </source>
</evidence>
<evidence type="ECO:0000313" key="7">
    <source>
        <dbReference type="Proteomes" id="UP000632222"/>
    </source>
</evidence>
<dbReference type="RefSeq" id="WP_189003717.1">
    <property type="nucleotide sequence ID" value="NZ_BMOD01000011.1"/>
</dbReference>
<proteinExistence type="inferred from homology"/>
<comment type="caution">
    <text evidence="6">The sequence shown here is derived from an EMBL/GenBank/DDBJ whole genome shotgun (WGS) entry which is preliminary data.</text>
</comment>
<keyword evidence="5" id="KW-0811">Translocation</keyword>
<dbReference type="NCBIfam" id="TIGR00945">
    <property type="entry name" value="tatC"/>
    <property type="match status" value="1"/>
</dbReference>
<keyword evidence="7" id="KW-1185">Reference proteome</keyword>
<dbReference type="InterPro" id="IPR002033">
    <property type="entry name" value="TatC"/>
</dbReference>
<keyword evidence="5" id="KW-0653">Protein transport</keyword>
<evidence type="ECO:0000256" key="4">
    <source>
        <dbReference type="ARBA" id="ARBA00023136"/>
    </source>
</evidence>
<dbReference type="HAMAP" id="MF_00902">
    <property type="entry name" value="TatC"/>
    <property type="match status" value="1"/>
</dbReference>
<evidence type="ECO:0000256" key="5">
    <source>
        <dbReference type="HAMAP-Rule" id="MF_00902"/>
    </source>
</evidence>
<dbReference type="PANTHER" id="PTHR30371:SF0">
    <property type="entry name" value="SEC-INDEPENDENT PROTEIN TRANSLOCASE PROTEIN TATC, CHLOROPLASTIC-RELATED"/>
    <property type="match status" value="1"/>
</dbReference>
<sequence>MQSVPGQSVAFKEAPLMDHLEELRLRLIYAIAFWGIGSALAYTYRDQLMVFLKGPLQGYLNTGHQVEIVTLSVTEPLITTLQLSAFGGLVVALPFMVYQIWAFVAPGLTTDERKWGAPFVLGLGLSFALGVYFCYRIILPAALPFLLGFLGGVTNLLSIGEYISQIVTYLATFGLVFELPLTIFLLTKVGLVGSQMLSGIRKYAVVALTILSAIITPTADPFNLALMAIPLYLLFELGILFSRMAEGRALKEARS</sequence>
<comment type="similarity">
    <text evidence="5">Belongs to the TatC family.</text>
</comment>
<comment type="function">
    <text evidence="5">Part of the twin-arginine translocation (Tat) system that transports large folded proteins containing a characteristic twin-arginine motif in their signal peptide across membranes.</text>
</comment>
<accession>A0ABQ2D1P3</accession>
<keyword evidence="3 5" id="KW-1133">Transmembrane helix</keyword>
<keyword evidence="5" id="KW-0813">Transport</keyword>
<protein>
    <recommendedName>
        <fullName evidence="5">Sec-independent protein translocase protein TatC</fullName>
    </recommendedName>
</protein>
<comment type="subcellular location">
    <subcellularLocation>
        <location evidence="5">Cell membrane</location>
        <topology evidence="5">Multi-pass membrane protein</topology>
    </subcellularLocation>
    <subcellularLocation>
        <location evidence="1">Membrane</location>
        <topology evidence="1">Multi-pass membrane protein</topology>
    </subcellularLocation>
</comment>